<reference evidence="1 2" key="1">
    <citation type="submission" date="2016-10" db="EMBL/GenBank/DDBJ databases">
        <authorList>
            <person name="de Groot N.N."/>
        </authorList>
    </citation>
    <scope>NUCLEOTIDE SEQUENCE [LARGE SCALE GENOMIC DNA]</scope>
    <source>
        <strain evidence="1 2">DSM 40306</strain>
    </source>
</reference>
<dbReference type="RefSeq" id="WP_074992853.1">
    <property type="nucleotide sequence ID" value="NZ_FNTD01000004.1"/>
</dbReference>
<dbReference type="EMBL" id="FNTD01000004">
    <property type="protein sequence ID" value="SED25344.1"/>
    <property type="molecule type" value="Genomic_DNA"/>
</dbReference>
<gene>
    <name evidence="1" type="ORF">SAMN04490357_4285</name>
</gene>
<evidence type="ECO:0000313" key="1">
    <source>
        <dbReference type="EMBL" id="SED25344.1"/>
    </source>
</evidence>
<name>A0A1H4Z7D7_9ACTN</name>
<organism evidence="1 2">
    <name type="scientific">Streptomyces misionensis</name>
    <dbReference type="NCBI Taxonomy" id="67331"/>
    <lineage>
        <taxon>Bacteria</taxon>
        <taxon>Bacillati</taxon>
        <taxon>Actinomycetota</taxon>
        <taxon>Actinomycetes</taxon>
        <taxon>Kitasatosporales</taxon>
        <taxon>Streptomycetaceae</taxon>
        <taxon>Streptomyces</taxon>
    </lineage>
</organism>
<dbReference type="Proteomes" id="UP000182375">
    <property type="component" value="Unassembled WGS sequence"/>
</dbReference>
<proteinExistence type="predicted"/>
<sequence length="114" mass="12027">MSDGTTNNYGPVANLHGGQGNIGFNHGTAYGAAPDAELRAAVEELTRHLRGLHQHLTEDQARTVDEALPELVPDRGALRERGLMLASLAQIAAAVGTVGRPLAEAVGRLIELVR</sequence>
<dbReference type="GeneID" id="95513396"/>
<dbReference type="AlphaFoldDB" id="A0A1H4Z7D7"/>
<accession>A0A1H4Z7D7</accession>
<protein>
    <submittedName>
        <fullName evidence="1">Uncharacterized protein</fullName>
    </submittedName>
</protein>
<dbReference type="STRING" id="67331.SAMN04490357_4285"/>
<evidence type="ECO:0000313" key="2">
    <source>
        <dbReference type="Proteomes" id="UP000182375"/>
    </source>
</evidence>